<name>A0ABW0W539_9BACL</name>
<dbReference type="SUPFAM" id="SSF161098">
    <property type="entry name" value="MetI-like"/>
    <property type="match status" value="1"/>
</dbReference>
<keyword evidence="2 7" id="KW-0813">Transport</keyword>
<organism evidence="9 10">
    <name type="scientific">Paenibacillus solisilvae</name>
    <dbReference type="NCBI Taxonomy" id="2486751"/>
    <lineage>
        <taxon>Bacteria</taxon>
        <taxon>Bacillati</taxon>
        <taxon>Bacillota</taxon>
        <taxon>Bacilli</taxon>
        <taxon>Bacillales</taxon>
        <taxon>Paenibacillaceae</taxon>
        <taxon>Paenibacillus</taxon>
    </lineage>
</organism>
<keyword evidence="6 7" id="KW-0472">Membrane</keyword>
<evidence type="ECO:0000256" key="3">
    <source>
        <dbReference type="ARBA" id="ARBA00022475"/>
    </source>
</evidence>
<evidence type="ECO:0000256" key="1">
    <source>
        <dbReference type="ARBA" id="ARBA00004651"/>
    </source>
</evidence>
<sequence length="292" mass="32972">MSFNKSTGEKVTNVLIYISMWVVIIITLYPFIYVFSMSVSEPKYVVDKSVWLWPKGFSLGSYGKVFENPDIWRAYSNTIFYTVAGTVINVLMTILGAYPLSRRGFFARKQLMIFIALTMFFSGGLIPSFLLINKLGLYNTPWAILLPGAVSAFLIIVARSFFQGIPESLHESAKLDGANDFTILLRLIIPLSMPIIAVLTLFYAVGHWNNFFSAMIYLPDAKLQPLSLYMVKILIQNQDRMTEGMSDQSDIALFALQVKYSIIIVAVLPILVVYPFLQKYFVKGVMIGSLKE</sequence>
<feature type="transmembrane region" description="Helical" evidence="7">
    <location>
        <begin position="251"/>
        <end position="277"/>
    </location>
</feature>
<dbReference type="Proteomes" id="UP001596047">
    <property type="component" value="Unassembled WGS sequence"/>
</dbReference>
<gene>
    <name evidence="9" type="ORF">ACFPYJ_30255</name>
</gene>
<evidence type="ECO:0000256" key="7">
    <source>
        <dbReference type="RuleBase" id="RU363032"/>
    </source>
</evidence>
<reference evidence="10" key="1">
    <citation type="journal article" date="2019" name="Int. J. Syst. Evol. Microbiol.">
        <title>The Global Catalogue of Microorganisms (GCM) 10K type strain sequencing project: providing services to taxonomists for standard genome sequencing and annotation.</title>
        <authorList>
            <consortium name="The Broad Institute Genomics Platform"/>
            <consortium name="The Broad Institute Genome Sequencing Center for Infectious Disease"/>
            <person name="Wu L."/>
            <person name="Ma J."/>
        </authorList>
    </citation>
    <scope>NUCLEOTIDE SEQUENCE [LARGE SCALE GENOMIC DNA]</scope>
    <source>
        <strain evidence="10">CGMCC 1.3240</strain>
    </source>
</reference>
<comment type="similarity">
    <text evidence="7">Belongs to the binding-protein-dependent transport system permease family.</text>
</comment>
<evidence type="ECO:0000256" key="4">
    <source>
        <dbReference type="ARBA" id="ARBA00022692"/>
    </source>
</evidence>
<proteinExistence type="inferred from homology"/>
<evidence type="ECO:0000256" key="6">
    <source>
        <dbReference type="ARBA" id="ARBA00023136"/>
    </source>
</evidence>
<feature type="domain" description="ABC transmembrane type-1" evidence="8">
    <location>
        <begin position="75"/>
        <end position="277"/>
    </location>
</feature>
<comment type="subcellular location">
    <subcellularLocation>
        <location evidence="1 7">Cell membrane</location>
        <topology evidence="1 7">Multi-pass membrane protein</topology>
    </subcellularLocation>
</comment>
<evidence type="ECO:0000259" key="8">
    <source>
        <dbReference type="PROSITE" id="PS50928"/>
    </source>
</evidence>
<evidence type="ECO:0000256" key="2">
    <source>
        <dbReference type="ARBA" id="ARBA00022448"/>
    </source>
</evidence>
<keyword evidence="4 7" id="KW-0812">Transmembrane</keyword>
<keyword evidence="5 7" id="KW-1133">Transmembrane helix</keyword>
<dbReference type="RefSeq" id="WP_379192001.1">
    <property type="nucleotide sequence ID" value="NZ_JBHSOW010000121.1"/>
</dbReference>
<dbReference type="InterPro" id="IPR035906">
    <property type="entry name" value="MetI-like_sf"/>
</dbReference>
<dbReference type="Gene3D" id="1.10.3720.10">
    <property type="entry name" value="MetI-like"/>
    <property type="match status" value="1"/>
</dbReference>
<comment type="caution">
    <text evidence="9">The sequence shown here is derived from an EMBL/GenBank/DDBJ whole genome shotgun (WGS) entry which is preliminary data.</text>
</comment>
<evidence type="ECO:0000313" key="10">
    <source>
        <dbReference type="Proteomes" id="UP001596047"/>
    </source>
</evidence>
<dbReference type="CDD" id="cd06261">
    <property type="entry name" value="TM_PBP2"/>
    <property type="match status" value="1"/>
</dbReference>
<feature type="transmembrane region" description="Helical" evidence="7">
    <location>
        <begin position="111"/>
        <end position="132"/>
    </location>
</feature>
<dbReference type="PROSITE" id="PS50928">
    <property type="entry name" value="ABC_TM1"/>
    <property type="match status" value="1"/>
</dbReference>
<keyword evidence="10" id="KW-1185">Reference proteome</keyword>
<feature type="transmembrane region" description="Helical" evidence="7">
    <location>
        <begin position="183"/>
        <end position="205"/>
    </location>
</feature>
<dbReference type="Pfam" id="PF00528">
    <property type="entry name" value="BPD_transp_1"/>
    <property type="match status" value="1"/>
</dbReference>
<accession>A0ABW0W539</accession>
<keyword evidence="3" id="KW-1003">Cell membrane</keyword>
<protein>
    <submittedName>
        <fullName evidence="9">Carbohydrate ABC transporter permease</fullName>
    </submittedName>
</protein>
<dbReference type="PANTHER" id="PTHR43744:SF9">
    <property type="entry name" value="POLYGALACTURONAN_RHAMNOGALACTURONAN TRANSPORT SYSTEM PERMEASE PROTEIN YTCP"/>
    <property type="match status" value="1"/>
</dbReference>
<dbReference type="InterPro" id="IPR000515">
    <property type="entry name" value="MetI-like"/>
</dbReference>
<dbReference type="PANTHER" id="PTHR43744">
    <property type="entry name" value="ABC TRANSPORTER PERMEASE PROTEIN MG189-RELATED-RELATED"/>
    <property type="match status" value="1"/>
</dbReference>
<feature type="transmembrane region" description="Helical" evidence="7">
    <location>
        <begin position="144"/>
        <end position="162"/>
    </location>
</feature>
<feature type="transmembrane region" description="Helical" evidence="7">
    <location>
        <begin position="79"/>
        <end position="99"/>
    </location>
</feature>
<dbReference type="EMBL" id="JBHSOW010000121">
    <property type="protein sequence ID" value="MFC5653323.1"/>
    <property type="molecule type" value="Genomic_DNA"/>
</dbReference>
<evidence type="ECO:0000256" key="5">
    <source>
        <dbReference type="ARBA" id="ARBA00022989"/>
    </source>
</evidence>
<evidence type="ECO:0000313" key="9">
    <source>
        <dbReference type="EMBL" id="MFC5653323.1"/>
    </source>
</evidence>
<feature type="transmembrane region" description="Helical" evidence="7">
    <location>
        <begin position="12"/>
        <end position="35"/>
    </location>
</feature>